<dbReference type="EMBL" id="MU827800">
    <property type="protein sequence ID" value="KAJ7327685.1"/>
    <property type="molecule type" value="Genomic_DNA"/>
</dbReference>
<keyword evidence="4 5" id="KW-1015">Disulfide bond</keyword>
<dbReference type="SUPFAM" id="SSF57196">
    <property type="entry name" value="EGF/Laminin"/>
    <property type="match status" value="1"/>
</dbReference>
<feature type="disulfide bond" evidence="5">
    <location>
        <begin position="116"/>
        <end position="125"/>
    </location>
</feature>
<feature type="domain" description="EGF-like" evidence="6">
    <location>
        <begin position="128"/>
        <end position="166"/>
    </location>
</feature>
<organism evidence="8 9">
    <name type="scientific">Desmophyllum pertusum</name>
    <dbReference type="NCBI Taxonomy" id="174260"/>
    <lineage>
        <taxon>Eukaryota</taxon>
        <taxon>Metazoa</taxon>
        <taxon>Cnidaria</taxon>
        <taxon>Anthozoa</taxon>
        <taxon>Hexacorallia</taxon>
        <taxon>Scleractinia</taxon>
        <taxon>Caryophylliina</taxon>
        <taxon>Caryophylliidae</taxon>
        <taxon>Desmophyllum</taxon>
    </lineage>
</organism>
<evidence type="ECO:0000256" key="1">
    <source>
        <dbReference type="ARBA" id="ARBA00022536"/>
    </source>
</evidence>
<evidence type="ECO:0000256" key="4">
    <source>
        <dbReference type="ARBA" id="ARBA00023157"/>
    </source>
</evidence>
<dbReference type="AlphaFoldDB" id="A0A9X0CDL5"/>
<dbReference type="InterPro" id="IPR011489">
    <property type="entry name" value="EMI_domain"/>
</dbReference>
<dbReference type="Pfam" id="PF07645">
    <property type="entry name" value="EGF_CA"/>
    <property type="match status" value="1"/>
</dbReference>
<sequence length="235" mass="25610">MTHPNVFVNLPWLVWRHVCSRYITRTESYYAVTATVSYTYTTTSCGWFGWSRCGSSRPKTVYVKVQRTRQVSVKVINCCSGWKKRYSSSRECTEAICSQGCHSSHGSCVAPNNCQCSTGWTGNTCVTDINECAVSNGGCDQQCTNTPGSYQCSCRLGYTQHGHTCRDINECQTLVPSPCSCGVPGEPCGASCTNLVPSYVCTCANGFQLRSGGTICDGLNTRHQTGIVESTKDKT</sequence>
<protein>
    <submittedName>
        <fullName evidence="8">Dendrite reproteinration</fullName>
    </submittedName>
</protein>
<dbReference type="SMART" id="SM00181">
    <property type="entry name" value="EGF"/>
    <property type="match status" value="3"/>
</dbReference>
<dbReference type="InterPro" id="IPR001881">
    <property type="entry name" value="EGF-like_Ca-bd_dom"/>
</dbReference>
<keyword evidence="3" id="KW-0677">Repeat</keyword>
<gene>
    <name evidence="8" type="primary">MATN2_4</name>
    <name evidence="8" type="ORF">OS493_026562</name>
</gene>
<dbReference type="Pfam" id="PF14670">
    <property type="entry name" value="FXa_inhibition"/>
    <property type="match status" value="1"/>
</dbReference>
<dbReference type="PROSITE" id="PS00022">
    <property type="entry name" value="EGF_1"/>
    <property type="match status" value="1"/>
</dbReference>
<feature type="domain" description="EGF-like" evidence="6">
    <location>
        <begin position="93"/>
        <end position="126"/>
    </location>
</feature>
<dbReference type="FunFam" id="2.10.25.10:FF:000240">
    <property type="entry name" value="Vitamin K-dependent protein S"/>
    <property type="match status" value="1"/>
</dbReference>
<dbReference type="InterPro" id="IPR000742">
    <property type="entry name" value="EGF"/>
</dbReference>
<dbReference type="GO" id="GO:0005509">
    <property type="term" value="F:calcium ion binding"/>
    <property type="evidence" value="ECO:0007669"/>
    <property type="project" value="InterPro"/>
</dbReference>
<dbReference type="InterPro" id="IPR049883">
    <property type="entry name" value="NOTCH1_EGF-like"/>
</dbReference>
<comment type="caution">
    <text evidence="5">Lacks conserved residue(s) required for the propagation of feature annotation.</text>
</comment>
<evidence type="ECO:0000313" key="9">
    <source>
        <dbReference type="Proteomes" id="UP001163046"/>
    </source>
</evidence>
<accession>A0A9X0CDL5</accession>
<dbReference type="InterPro" id="IPR052235">
    <property type="entry name" value="Nephronectin_domain"/>
</dbReference>
<feature type="domain" description="EMI" evidence="7">
    <location>
        <begin position="15"/>
        <end position="94"/>
    </location>
</feature>
<dbReference type="CDD" id="cd00054">
    <property type="entry name" value="EGF_CA"/>
    <property type="match status" value="1"/>
</dbReference>
<dbReference type="InterPro" id="IPR000152">
    <property type="entry name" value="EGF-type_Asp/Asn_hydroxyl_site"/>
</dbReference>
<dbReference type="PANTHER" id="PTHR24050">
    <property type="entry name" value="PA14 DOMAIN-CONTAINING PROTEIN"/>
    <property type="match status" value="1"/>
</dbReference>
<dbReference type="SUPFAM" id="SSF57184">
    <property type="entry name" value="Growth factor receptor domain"/>
    <property type="match status" value="1"/>
</dbReference>
<dbReference type="OrthoDB" id="155976at2759"/>
<dbReference type="PROSITE" id="PS00010">
    <property type="entry name" value="ASX_HYDROXYL"/>
    <property type="match status" value="1"/>
</dbReference>
<evidence type="ECO:0000256" key="2">
    <source>
        <dbReference type="ARBA" id="ARBA00022729"/>
    </source>
</evidence>
<dbReference type="PROSITE" id="PS01186">
    <property type="entry name" value="EGF_2"/>
    <property type="match status" value="2"/>
</dbReference>
<dbReference type="PROSITE" id="PS51041">
    <property type="entry name" value="EMI"/>
    <property type="match status" value="1"/>
</dbReference>
<dbReference type="InterPro" id="IPR009030">
    <property type="entry name" value="Growth_fac_rcpt_cys_sf"/>
</dbReference>
<dbReference type="SMART" id="SM00179">
    <property type="entry name" value="EGF_CA"/>
    <property type="match status" value="2"/>
</dbReference>
<proteinExistence type="predicted"/>
<dbReference type="Gene3D" id="2.10.25.10">
    <property type="entry name" value="Laminin"/>
    <property type="match status" value="3"/>
</dbReference>
<keyword evidence="1 5" id="KW-0245">EGF-like domain</keyword>
<evidence type="ECO:0000259" key="7">
    <source>
        <dbReference type="PROSITE" id="PS51041"/>
    </source>
</evidence>
<evidence type="ECO:0000256" key="5">
    <source>
        <dbReference type="PROSITE-ProRule" id="PRU00076"/>
    </source>
</evidence>
<name>A0A9X0CDL5_9CNID</name>
<evidence type="ECO:0000313" key="8">
    <source>
        <dbReference type="EMBL" id="KAJ7327685.1"/>
    </source>
</evidence>
<dbReference type="Proteomes" id="UP001163046">
    <property type="component" value="Unassembled WGS sequence"/>
</dbReference>
<keyword evidence="2" id="KW-0732">Signal</keyword>
<dbReference type="PANTHER" id="PTHR24050:SF28">
    <property type="entry name" value="UROMODULIN-LIKE"/>
    <property type="match status" value="1"/>
</dbReference>
<evidence type="ECO:0000259" key="6">
    <source>
        <dbReference type="PROSITE" id="PS50026"/>
    </source>
</evidence>
<dbReference type="PROSITE" id="PS50026">
    <property type="entry name" value="EGF_3"/>
    <property type="match status" value="2"/>
</dbReference>
<keyword evidence="9" id="KW-1185">Reference proteome</keyword>
<evidence type="ECO:0000256" key="3">
    <source>
        <dbReference type="ARBA" id="ARBA00022737"/>
    </source>
</evidence>
<comment type="caution">
    <text evidence="8">The sequence shown here is derived from an EMBL/GenBank/DDBJ whole genome shotgun (WGS) entry which is preliminary data.</text>
</comment>
<reference evidence="8" key="1">
    <citation type="submission" date="2023-01" db="EMBL/GenBank/DDBJ databases">
        <title>Genome assembly of the deep-sea coral Lophelia pertusa.</title>
        <authorList>
            <person name="Herrera S."/>
            <person name="Cordes E."/>
        </authorList>
    </citation>
    <scope>NUCLEOTIDE SEQUENCE</scope>
    <source>
        <strain evidence="8">USNM1676648</strain>
        <tissue evidence="8">Polyp</tissue>
    </source>
</reference>